<accession>A0A0K2CXN6</accession>
<sequence>MRRRDKNAMINSYFLSFLEQVTCSKKITLATLLRLRGFFYKQLTRFCHVF</sequence>
<dbReference type="GeneID" id="26630172"/>
<gene>
    <name evidence="1" type="ORF">FERN_24</name>
</gene>
<name>A0A0K2CXN6_9CAUD</name>
<protein>
    <submittedName>
        <fullName evidence="1">Uncharacterized protein</fullName>
    </submittedName>
</protein>
<dbReference type="Proteomes" id="UP000203417">
    <property type="component" value="Segment"/>
</dbReference>
<proteinExistence type="predicted"/>
<evidence type="ECO:0000313" key="2">
    <source>
        <dbReference type="Proteomes" id="UP000203417"/>
    </source>
</evidence>
<dbReference type="KEGG" id="vg:26630172"/>
<evidence type="ECO:0000313" key="1">
    <source>
        <dbReference type="EMBL" id="ALA12334.1"/>
    </source>
</evidence>
<organism evidence="1 2">
    <name type="scientific">Paenibacillus phage Fern</name>
    <dbReference type="NCBI Taxonomy" id="1636255"/>
    <lineage>
        <taxon>Viruses</taxon>
        <taxon>Duplodnaviria</taxon>
        <taxon>Heunggongvirae</taxon>
        <taxon>Uroviricota</taxon>
        <taxon>Caudoviricetes</taxon>
        <taxon>Fernvirus</taxon>
        <taxon>Fernvirus fern</taxon>
    </lineage>
</organism>
<keyword evidence="2" id="KW-1185">Reference proteome</keyword>
<dbReference type="EMBL" id="KT361649">
    <property type="protein sequence ID" value="ALA12334.1"/>
    <property type="molecule type" value="Genomic_DNA"/>
</dbReference>
<dbReference type="RefSeq" id="YP_009203226.1">
    <property type="nucleotide sequence ID" value="NC_028851.1"/>
</dbReference>
<reference evidence="1 2" key="1">
    <citation type="journal article" date="2015" name="Genome Announc.">
        <title>Complete Genome Sequences of Nine Phages Capable of Infecting Paenibacillus larvae, the Causative Agent of American Foulbrood Disease in Honeybees.</title>
        <authorList>
            <person name="Tsourkas P.K."/>
            <person name="Yost D.G."/>
            <person name="Krohn A."/>
            <person name="LeBlanc L."/>
            <person name="Zhang A."/>
            <person name="Stamereilers C."/>
            <person name="Amy P.S."/>
        </authorList>
    </citation>
    <scope>NUCLEOTIDE SEQUENCE [LARGE SCALE GENOMIC DNA]</scope>
</reference>